<feature type="transmembrane region" description="Helical" evidence="9">
    <location>
        <begin position="31"/>
        <end position="52"/>
    </location>
</feature>
<evidence type="ECO:0000256" key="9">
    <source>
        <dbReference type="SAM" id="Phobius"/>
    </source>
</evidence>
<dbReference type="GO" id="GO:0015031">
    <property type="term" value="P:protein transport"/>
    <property type="evidence" value="ECO:0007669"/>
    <property type="project" value="UniProtKB-KW"/>
</dbReference>
<evidence type="ECO:0000256" key="7">
    <source>
        <dbReference type="ARBA" id="ARBA00023010"/>
    </source>
</evidence>
<comment type="subcellular location">
    <subcellularLocation>
        <location evidence="1">Cell membrane</location>
        <topology evidence="1">Multi-pass membrane protein</topology>
    </subcellularLocation>
</comment>
<evidence type="ECO:0000313" key="11">
    <source>
        <dbReference type="EMBL" id="GAH57418.1"/>
    </source>
</evidence>
<dbReference type="EMBL" id="BARU01025139">
    <property type="protein sequence ID" value="GAH57418.1"/>
    <property type="molecule type" value="Genomic_DNA"/>
</dbReference>
<dbReference type="InterPro" id="IPR022813">
    <property type="entry name" value="SecD/SecF_arch_bac"/>
</dbReference>
<name>X1IIM0_9ZZZZ</name>
<evidence type="ECO:0000256" key="3">
    <source>
        <dbReference type="ARBA" id="ARBA00022475"/>
    </source>
</evidence>
<comment type="caution">
    <text evidence="11">The sequence shown here is derived from an EMBL/GenBank/DDBJ whole genome shotgun (WGS) entry which is preliminary data.</text>
</comment>
<proteinExistence type="predicted"/>
<reference evidence="11" key="1">
    <citation type="journal article" date="2014" name="Front. Microbiol.">
        <title>High frequency of phylogenetically diverse reductive dehalogenase-homologous genes in deep subseafloor sedimentary metagenomes.</title>
        <authorList>
            <person name="Kawai M."/>
            <person name="Futagami T."/>
            <person name="Toyoda A."/>
            <person name="Takaki Y."/>
            <person name="Nishi S."/>
            <person name="Hori S."/>
            <person name="Arai W."/>
            <person name="Tsubouchi T."/>
            <person name="Morono Y."/>
            <person name="Uchiyama I."/>
            <person name="Ito T."/>
            <person name="Fujiyama A."/>
            <person name="Inagaki F."/>
            <person name="Takami H."/>
        </authorList>
    </citation>
    <scope>NUCLEOTIDE SEQUENCE</scope>
    <source>
        <strain evidence="11">Expedition CK06-06</strain>
    </source>
</reference>
<gene>
    <name evidence="11" type="ORF">S03H2_40537</name>
</gene>
<dbReference type="Gene3D" id="1.20.1640.10">
    <property type="entry name" value="Multidrug efflux transporter AcrB transmembrane domain"/>
    <property type="match status" value="1"/>
</dbReference>
<sequence length="73" mass="7866">ARSLNTSLTTLCVILALFLFGGATIHNFIMVLLIGVLAGTYSSLFIAGPLLVTWEKGEWRKLFSRIPSAGKVA</sequence>
<dbReference type="PANTHER" id="PTHR30081">
    <property type="entry name" value="PROTEIN-EXPORT MEMBRANE PROTEIN SEC"/>
    <property type="match status" value="1"/>
</dbReference>
<keyword evidence="8 9" id="KW-0472">Membrane</keyword>
<feature type="transmembrane region" description="Helical" evidence="9">
    <location>
        <begin position="7"/>
        <end position="25"/>
    </location>
</feature>
<evidence type="ECO:0000256" key="1">
    <source>
        <dbReference type="ARBA" id="ARBA00004651"/>
    </source>
</evidence>
<keyword evidence="3" id="KW-1003">Cell membrane</keyword>
<dbReference type="InterPro" id="IPR048634">
    <property type="entry name" value="SecD_SecF_C"/>
</dbReference>
<evidence type="ECO:0000256" key="8">
    <source>
        <dbReference type="ARBA" id="ARBA00023136"/>
    </source>
</evidence>
<dbReference type="Pfam" id="PF02355">
    <property type="entry name" value="SecD_SecF_C"/>
    <property type="match status" value="1"/>
</dbReference>
<keyword evidence="2" id="KW-0813">Transport</keyword>
<accession>X1IIM0</accession>
<evidence type="ECO:0000256" key="4">
    <source>
        <dbReference type="ARBA" id="ARBA00022692"/>
    </source>
</evidence>
<feature type="domain" description="Protein export membrane protein SecD/SecF C-terminal" evidence="10">
    <location>
        <begin position="2"/>
        <end position="56"/>
    </location>
</feature>
<evidence type="ECO:0000256" key="5">
    <source>
        <dbReference type="ARBA" id="ARBA00022927"/>
    </source>
</evidence>
<dbReference type="GO" id="GO:0005886">
    <property type="term" value="C:plasma membrane"/>
    <property type="evidence" value="ECO:0007669"/>
    <property type="project" value="UniProtKB-SubCell"/>
</dbReference>
<evidence type="ECO:0000256" key="2">
    <source>
        <dbReference type="ARBA" id="ARBA00022448"/>
    </source>
</evidence>
<keyword evidence="5" id="KW-0653">Protein transport</keyword>
<organism evidence="11">
    <name type="scientific">marine sediment metagenome</name>
    <dbReference type="NCBI Taxonomy" id="412755"/>
    <lineage>
        <taxon>unclassified sequences</taxon>
        <taxon>metagenomes</taxon>
        <taxon>ecological metagenomes</taxon>
    </lineage>
</organism>
<dbReference type="SUPFAM" id="SSF82866">
    <property type="entry name" value="Multidrug efflux transporter AcrB transmembrane domain"/>
    <property type="match status" value="1"/>
</dbReference>
<keyword evidence="4 9" id="KW-0812">Transmembrane</keyword>
<keyword evidence="6 9" id="KW-1133">Transmembrane helix</keyword>
<keyword evidence="7" id="KW-0811">Translocation</keyword>
<dbReference type="AlphaFoldDB" id="X1IIM0"/>
<evidence type="ECO:0000256" key="6">
    <source>
        <dbReference type="ARBA" id="ARBA00022989"/>
    </source>
</evidence>
<feature type="non-terminal residue" evidence="11">
    <location>
        <position position="1"/>
    </location>
</feature>
<dbReference type="PANTHER" id="PTHR30081:SF8">
    <property type="entry name" value="PROTEIN TRANSLOCASE SUBUNIT SECF"/>
    <property type="match status" value="1"/>
</dbReference>
<protein>
    <recommendedName>
        <fullName evidence="10">Protein export membrane protein SecD/SecF C-terminal domain-containing protein</fullName>
    </recommendedName>
</protein>
<evidence type="ECO:0000259" key="10">
    <source>
        <dbReference type="Pfam" id="PF02355"/>
    </source>
</evidence>